<keyword evidence="2" id="KW-1185">Reference proteome</keyword>
<organism evidence="1 2">
    <name type="scientific">Diphasiastrum complanatum</name>
    <name type="common">Issler's clubmoss</name>
    <name type="synonym">Lycopodium complanatum</name>
    <dbReference type="NCBI Taxonomy" id="34168"/>
    <lineage>
        <taxon>Eukaryota</taxon>
        <taxon>Viridiplantae</taxon>
        <taxon>Streptophyta</taxon>
        <taxon>Embryophyta</taxon>
        <taxon>Tracheophyta</taxon>
        <taxon>Lycopodiopsida</taxon>
        <taxon>Lycopodiales</taxon>
        <taxon>Lycopodiaceae</taxon>
        <taxon>Lycopodioideae</taxon>
        <taxon>Diphasiastrum</taxon>
    </lineage>
</organism>
<sequence>MKKQRNNKEKRESASEKVGTTAMERRMLERSVYEACVSSPEGADLLVNIFVQALMSYRRSSVCKPFPNSLFSECCSNEKDFASAMEAVQHIPDIHKIALSKQPDQELEDWTLDRSSYHATALQEMPFMSLKLLQWLLFSREHMELTSDPAKELSRLLTMRFSPWTTRASKLGMGKALLPEFVLRVKEAKKDDQLDNFAEIRSRSGSFFAFHGTAAENLYSILRCGLLNMSRTQMQRNGAIFGEGIYFSMDPNVAVGFSTAGRGWNFSCFGERQKYVLLCEIANGEGVLCSDGSKPICQKATTSRDEVQSCQQDCLAQSSTTVPKTYVIVQNINLVKIRYIFVYCDVSDSINTRTDISLHPQSTSIQYSQRHGWMPFLRLNVFKIAICFYILLLLGIGFMNSGRTKHRKKPIFLLFWS</sequence>
<accession>A0ACC2DJ45</accession>
<proteinExistence type="predicted"/>
<protein>
    <submittedName>
        <fullName evidence="1">Uncharacterized protein</fullName>
    </submittedName>
</protein>
<name>A0ACC2DJ45_DIPCM</name>
<dbReference type="EMBL" id="CM055097">
    <property type="protein sequence ID" value="KAJ7554120.1"/>
    <property type="molecule type" value="Genomic_DNA"/>
</dbReference>
<comment type="caution">
    <text evidence="1">The sequence shown here is derived from an EMBL/GenBank/DDBJ whole genome shotgun (WGS) entry which is preliminary data.</text>
</comment>
<reference evidence="2" key="1">
    <citation type="journal article" date="2024" name="Proc. Natl. Acad. Sci. U.S.A.">
        <title>Extraordinary preservation of gene collinearity over three hundred million years revealed in homosporous lycophytes.</title>
        <authorList>
            <person name="Li C."/>
            <person name="Wickell D."/>
            <person name="Kuo L.Y."/>
            <person name="Chen X."/>
            <person name="Nie B."/>
            <person name="Liao X."/>
            <person name="Peng D."/>
            <person name="Ji J."/>
            <person name="Jenkins J."/>
            <person name="Williams M."/>
            <person name="Shu S."/>
            <person name="Plott C."/>
            <person name="Barry K."/>
            <person name="Rajasekar S."/>
            <person name="Grimwood J."/>
            <person name="Han X."/>
            <person name="Sun S."/>
            <person name="Hou Z."/>
            <person name="He W."/>
            <person name="Dai G."/>
            <person name="Sun C."/>
            <person name="Schmutz J."/>
            <person name="Leebens-Mack J.H."/>
            <person name="Li F.W."/>
            <person name="Wang L."/>
        </authorList>
    </citation>
    <scope>NUCLEOTIDE SEQUENCE [LARGE SCALE GENOMIC DNA]</scope>
    <source>
        <strain evidence="2">cv. PW_Plant_1</strain>
    </source>
</reference>
<evidence type="ECO:0000313" key="1">
    <source>
        <dbReference type="EMBL" id="KAJ7554120.1"/>
    </source>
</evidence>
<gene>
    <name evidence="1" type="ORF">O6H91_06G126000</name>
</gene>
<evidence type="ECO:0000313" key="2">
    <source>
        <dbReference type="Proteomes" id="UP001162992"/>
    </source>
</evidence>
<dbReference type="Proteomes" id="UP001162992">
    <property type="component" value="Chromosome 6"/>
</dbReference>